<dbReference type="InterPro" id="IPR050325">
    <property type="entry name" value="Prot/Nucl_acid_deglycase"/>
</dbReference>
<proteinExistence type="predicted"/>
<dbReference type="InterPro" id="IPR002818">
    <property type="entry name" value="DJ-1/PfpI"/>
</dbReference>
<dbReference type="AlphaFoldDB" id="S9UNI2"/>
<organism evidence="3 4">
    <name type="scientific">Angomonas deanei</name>
    <dbReference type="NCBI Taxonomy" id="59799"/>
    <lineage>
        <taxon>Eukaryota</taxon>
        <taxon>Discoba</taxon>
        <taxon>Euglenozoa</taxon>
        <taxon>Kinetoplastea</taxon>
        <taxon>Metakinetoplastina</taxon>
        <taxon>Trypanosomatida</taxon>
        <taxon>Trypanosomatidae</taxon>
        <taxon>Strigomonadinae</taxon>
        <taxon>Angomonas</taxon>
    </lineage>
</organism>
<dbReference type="GO" id="GO:0005737">
    <property type="term" value="C:cytoplasm"/>
    <property type="evidence" value="ECO:0007669"/>
    <property type="project" value="TreeGrafter"/>
</dbReference>
<dbReference type="InterPro" id="IPR006287">
    <property type="entry name" value="DJ-1"/>
</dbReference>
<dbReference type="CDD" id="cd03135">
    <property type="entry name" value="GATase1_DJ-1"/>
    <property type="match status" value="1"/>
</dbReference>
<protein>
    <submittedName>
        <fullName evidence="3">DJ-1/PfpI family, putative</fullName>
    </submittedName>
</protein>
<gene>
    <name evidence="3" type="ORF">ADEAN_000571600</name>
</gene>
<evidence type="ECO:0000259" key="2">
    <source>
        <dbReference type="Pfam" id="PF01965"/>
    </source>
</evidence>
<dbReference type="VEuPathDB" id="TriTrypDB:ADEAN_000571600"/>
<accession>S9UNI2</accession>
<evidence type="ECO:0000256" key="1">
    <source>
        <dbReference type="ARBA" id="ARBA00022737"/>
    </source>
</evidence>
<dbReference type="GO" id="GO:1903189">
    <property type="term" value="P:glyoxal metabolic process"/>
    <property type="evidence" value="ECO:0007669"/>
    <property type="project" value="TreeGrafter"/>
</dbReference>
<dbReference type="Pfam" id="PF01965">
    <property type="entry name" value="DJ-1_PfpI"/>
    <property type="match status" value="1"/>
</dbReference>
<evidence type="ECO:0000313" key="3">
    <source>
        <dbReference type="EMBL" id="CAD2218229.1"/>
    </source>
</evidence>
<evidence type="ECO:0000313" key="4">
    <source>
        <dbReference type="Proteomes" id="UP000515908"/>
    </source>
</evidence>
<dbReference type="EMBL" id="LR877154">
    <property type="protein sequence ID" value="CAD2218229.1"/>
    <property type="molecule type" value="Genomic_DNA"/>
</dbReference>
<dbReference type="InterPro" id="IPR029062">
    <property type="entry name" value="Class_I_gatase-like"/>
</dbReference>
<feature type="domain" description="DJ-1/PfpI" evidence="2">
    <location>
        <begin position="29"/>
        <end position="193"/>
    </location>
</feature>
<sequence length="226" mass="24182">MNPVFHFSLSCFQVFPVNDTNKQLKYMSKRVLVPVADGSEDIEFTTICDVLDRAGLKVTVASIMETKNVTLAHGLKLEADTLVKDEKASDYEAAFLAGGYGGSKNFGASEDLKKFLHELRSQNKTYGAICAAPVLSLAPLGMLEGVTKATCYPGMENMFPAHVTASTDVVVKSGHCLTSRGPGTTLFFGLAIAALLVSKETAEKLAKDLLVDHFPETKTAISAALS</sequence>
<dbReference type="PANTHER" id="PTHR48094:SF12">
    <property type="entry name" value="PARKINSON DISEASE PROTEIN 7 HOMOLOG"/>
    <property type="match status" value="1"/>
</dbReference>
<reference evidence="3 4" key="1">
    <citation type="submission" date="2020-08" db="EMBL/GenBank/DDBJ databases">
        <authorList>
            <person name="Newling K."/>
            <person name="Davey J."/>
            <person name="Forrester S."/>
        </authorList>
    </citation>
    <scope>NUCLEOTIDE SEQUENCE [LARGE SCALE GENOMIC DNA]</scope>
    <source>
        <strain evidence="4">Crithidia deanei Carvalho (ATCC PRA-265)</strain>
    </source>
</reference>
<dbReference type="FunFam" id="3.40.50.880:FF:000015">
    <property type="entry name" value="Protein DJ-1 homolog C"/>
    <property type="match status" value="1"/>
</dbReference>
<dbReference type="PANTHER" id="PTHR48094">
    <property type="entry name" value="PROTEIN/NUCLEIC ACID DEGLYCASE DJ-1-RELATED"/>
    <property type="match status" value="1"/>
</dbReference>
<keyword evidence="4" id="KW-1185">Reference proteome</keyword>
<name>S9UNI2_9TRYP</name>
<dbReference type="NCBIfam" id="TIGR01383">
    <property type="entry name" value="not_thiJ"/>
    <property type="match status" value="1"/>
</dbReference>
<dbReference type="OrthoDB" id="543156at2759"/>
<keyword evidence="1" id="KW-0677">Repeat</keyword>
<dbReference type="Gene3D" id="3.40.50.880">
    <property type="match status" value="1"/>
</dbReference>
<dbReference type="SUPFAM" id="SSF52317">
    <property type="entry name" value="Class I glutamine amidotransferase-like"/>
    <property type="match status" value="1"/>
</dbReference>
<dbReference type="Proteomes" id="UP000515908">
    <property type="component" value="Chromosome 10"/>
</dbReference>